<reference evidence="9 10" key="1">
    <citation type="submission" date="2014-01" db="EMBL/GenBank/DDBJ databases">
        <title>Genome sequencing of Thermotog hypogea.</title>
        <authorList>
            <person name="Zhang X."/>
            <person name="Alvare G."/>
            <person name="Fristensky B."/>
            <person name="Chen L."/>
            <person name="Suen T."/>
            <person name="Chen Q."/>
            <person name="Ma K."/>
        </authorList>
    </citation>
    <scope>NUCLEOTIDE SEQUENCE [LARGE SCALE GENOMIC DNA]</scope>
    <source>
        <strain evidence="9 10">DSM 11164</strain>
    </source>
</reference>
<proteinExistence type="predicted"/>
<evidence type="ECO:0000256" key="5">
    <source>
        <dbReference type="ARBA" id="ARBA00022763"/>
    </source>
</evidence>
<dbReference type="Pfam" id="PF02457">
    <property type="entry name" value="DAC"/>
    <property type="match status" value="1"/>
</dbReference>
<dbReference type="Pfam" id="PF12826">
    <property type="entry name" value="HHH_2"/>
    <property type="match status" value="1"/>
</dbReference>
<dbReference type="PANTHER" id="PTHR34185:SF3">
    <property type="entry name" value="DNA INTEGRITY SCANNING PROTEIN DISA"/>
    <property type="match status" value="1"/>
</dbReference>
<evidence type="ECO:0000256" key="6">
    <source>
        <dbReference type="ARBA" id="ARBA00022840"/>
    </source>
</evidence>
<dbReference type="PaxDb" id="1123384-AJ81_10370"/>
<evidence type="ECO:0000256" key="4">
    <source>
        <dbReference type="ARBA" id="ARBA00022741"/>
    </source>
</evidence>
<protein>
    <submittedName>
        <fullName evidence="9">DNA integrity scanning protein DisA</fullName>
    </submittedName>
</protein>
<evidence type="ECO:0000256" key="3">
    <source>
        <dbReference type="ARBA" id="ARBA00022695"/>
    </source>
</evidence>
<dbReference type="PATRIC" id="fig|1123384.7.peg.2081"/>
<dbReference type="KEGG" id="phy:AJ81_10370"/>
<keyword evidence="4" id="KW-0547">Nucleotide-binding</keyword>
<evidence type="ECO:0000313" key="9">
    <source>
        <dbReference type="EMBL" id="AJC74514.1"/>
    </source>
</evidence>
<gene>
    <name evidence="9" type="ORF">AJ81_10370</name>
</gene>
<keyword evidence="3" id="KW-0548">Nucleotidyltransferase</keyword>
<dbReference type="Gene3D" id="1.20.1260.110">
    <property type="entry name" value="DNA integrity scanning linker region"/>
    <property type="match status" value="1"/>
</dbReference>
<dbReference type="Pfam" id="PF10635">
    <property type="entry name" value="DisA-linker"/>
    <property type="match status" value="1"/>
</dbReference>
<keyword evidence="5" id="KW-0227">DNA damage</keyword>
<dbReference type="AlphaFoldDB" id="A0A0X1KTA8"/>
<feature type="domain" description="DAC" evidence="8">
    <location>
        <begin position="3"/>
        <end position="142"/>
    </location>
</feature>
<dbReference type="InterPro" id="IPR038331">
    <property type="entry name" value="DisA_sf"/>
</dbReference>
<dbReference type="InterPro" id="IPR050338">
    <property type="entry name" value="DisA"/>
</dbReference>
<dbReference type="SUPFAM" id="SSF143597">
    <property type="entry name" value="YojJ-like"/>
    <property type="match status" value="1"/>
</dbReference>
<dbReference type="SUPFAM" id="SSF47781">
    <property type="entry name" value="RuvA domain 2-like"/>
    <property type="match status" value="1"/>
</dbReference>
<dbReference type="PROSITE" id="PS51794">
    <property type="entry name" value="DAC"/>
    <property type="match status" value="1"/>
</dbReference>
<keyword evidence="2" id="KW-0808">Transferase</keyword>
<dbReference type="InterPro" id="IPR041663">
    <property type="entry name" value="DisA/LigA_HHH"/>
</dbReference>
<dbReference type="GO" id="GO:0005524">
    <property type="term" value="F:ATP binding"/>
    <property type="evidence" value="ECO:0007669"/>
    <property type="project" value="UniProtKB-KW"/>
</dbReference>
<organism evidence="9 10">
    <name type="scientific">Pseudothermotoga hypogea DSM 11164 = NBRC 106472</name>
    <dbReference type="NCBI Taxonomy" id="1123384"/>
    <lineage>
        <taxon>Bacteria</taxon>
        <taxon>Thermotogati</taxon>
        <taxon>Thermotogota</taxon>
        <taxon>Thermotogae</taxon>
        <taxon>Thermotogales</taxon>
        <taxon>Thermotogaceae</taxon>
        <taxon>Pseudothermotoga</taxon>
    </lineage>
</organism>
<dbReference type="GO" id="GO:0004016">
    <property type="term" value="F:adenylate cyclase activity"/>
    <property type="evidence" value="ECO:0007669"/>
    <property type="project" value="TreeGrafter"/>
</dbReference>
<keyword evidence="10" id="KW-1185">Reference proteome</keyword>
<dbReference type="OrthoDB" id="41841at2"/>
<evidence type="ECO:0000256" key="7">
    <source>
        <dbReference type="ARBA" id="ARBA00023204"/>
    </source>
</evidence>
<dbReference type="Proteomes" id="UP000077469">
    <property type="component" value="Chromosome"/>
</dbReference>
<dbReference type="InterPro" id="IPR003390">
    <property type="entry name" value="DNA_integrity_scan_DisA_N"/>
</dbReference>
<comment type="catalytic activity">
    <reaction evidence="1">
        <text>2 ATP = 3',3'-c-di-AMP + 2 diphosphate</text>
        <dbReference type="Rhea" id="RHEA:35655"/>
        <dbReference type="ChEBI" id="CHEBI:30616"/>
        <dbReference type="ChEBI" id="CHEBI:33019"/>
        <dbReference type="ChEBI" id="CHEBI:71500"/>
        <dbReference type="EC" id="2.7.7.85"/>
    </reaction>
</comment>
<dbReference type="InterPro" id="IPR036888">
    <property type="entry name" value="DNA_integrity_DisA_N_sf"/>
</dbReference>
<dbReference type="InterPro" id="IPR018906">
    <property type="entry name" value="DNA_integrity_scan_DisA_link"/>
</dbReference>
<dbReference type="Gene3D" id="3.40.1700.10">
    <property type="entry name" value="DNA integrity scanning protein, DisA, N-terminal domain"/>
    <property type="match status" value="1"/>
</dbReference>
<evidence type="ECO:0000256" key="2">
    <source>
        <dbReference type="ARBA" id="ARBA00022679"/>
    </source>
</evidence>
<name>A0A0X1KTA8_9THEM</name>
<sequence>MIASELLNKIALLSPGTKLRKALDDIMAANLGALILFVDDLSKHKNIIQGGFEVNCTFTPERLYELSKMDGAIIVSQDVSKILIANAHLVPDPNIPTGETGTRHRTAERVARQTNCMVVAISKRRNVVTVYYGPHKYVLSDTRLLMARVSQALNAMEKYRLNLDKLLSHIDSVFDAGVSIYDVARTIEKAIRMMRIYEEIYPFIVELGEEASLIWAQLEEVLSDVEETTMLLIMDYSTADVDPDKAAEMIERLKQERNLTEMKIIRELGLDVQTVAQAGETVVYPKGYRFLKETVKIPLNVSQNLVKTFKNLKNLGEADVEELKSVDGIGEKRALAIVSNLGMIKRREKTQIGKKPE</sequence>
<dbReference type="InterPro" id="IPR010994">
    <property type="entry name" value="RuvA_2-like"/>
</dbReference>
<dbReference type="STRING" id="1123384.AJ81_10370"/>
<dbReference type="NCBIfam" id="NF010009">
    <property type="entry name" value="PRK13482.1"/>
    <property type="match status" value="1"/>
</dbReference>
<dbReference type="Gene3D" id="1.10.150.20">
    <property type="entry name" value="5' to 3' exonuclease, C-terminal subdomain"/>
    <property type="match status" value="1"/>
</dbReference>
<dbReference type="PANTHER" id="PTHR34185">
    <property type="entry name" value="DIADENYLATE CYCLASE"/>
    <property type="match status" value="1"/>
</dbReference>
<evidence type="ECO:0000256" key="1">
    <source>
        <dbReference type="ARBA" id="ARBA00000877"/>
    </source>
</evidence>
<evidence type="ECO:0000259" key="8">
    <source>
        <dbReference type="PROSITE" id="PS51794"/>
    </source>
</evidence>
<dbReference type="EMBL" id="CP007141">
    <property type="protein sequence ID" value="AJC74514.1"/>
    <property type="molecule type" value="Genomic_DNA"/>
</dbReference>
<dbReference type="GO" id="GO:0106408">
    <property type="term" value="F:diadenylate cyclase activity"/>
    <property type="evidence" value="ECO:0007669"/>
    <property type="project" value="UniProtKB-EC"/>
</dbReference>
<dbReference type="GO" id="GO:0006281">
    <property type="term" value="P:DNA repair"/>
    <property type="evidence" value="ECO:0007669"/>
    <property type="project" value="UniProtKB-KW"/>
</dbReference>
<keyword evidence="7" id="KW-0234">DNA repair</keyword>
<keyword evidence="6" id="KW-0067">ATP-binding</keyword>
<dbReference type="RefSeq" id="WP_031502721.1">
    <property type="nucleotide sequence ID" value="NC_022795.1"/>
</dbReference>
<evidence type="ECO:0000313" key="10">
    <source>
        <dbReference type="Proteomes" id="UP000077469"/>
    </source>
</evidence>
<accession>A0A0X1KTA8</accession>